<gene>
    <name evidence="3" type="ORF">AWB75_06973</name>
</gene>
<feature type="chain" id="PRO_5007624307" evidence="2">
    <location>
        <begin position="28"/>
        <end position="77"/>
    </location>
</feature>
<accession>A0A158DMY0</accession>
<dbReference type="EMBL" id="FCOF02000083">
    <property type="protein sequence ID" value="SAK96001.1"/>
    <property type="molecule type" value="Genomic_DNA"/>
</dbReference>
<feature type="region of interest" description="Disordered" evidence="1">
    <location>
        <begin position="23"/>
        <end position="77"/>
    </location>
</feature>
<evidence type="ECO:0000313" key="3">
    <source>
        <dbReference type="EMBL" id="SAK96001.1"/>
    </source>
</evidence>
<reference evidence="3" key="1">
    <citation type="submission" date="2016-01" db="EMBL/GenBank/DDBJ databases">
        <authorList>
            <person name="Peeters C."/>
        </authorList>
    </citation>
    <scope>NUCLEOTIDE SEQUENCE [LARGE SCALE GENOMIC DNA]</scope>
    <source>
        <strain evidence="3">LMG 29318</strain>
    </source>
</reference>
<organism evidence="3 4">
    <name type="scientific">Caballeronia catudaia</name>
    <dbReference type="NCBI Taxonomy" id="1777136"/>
    <lineage>
        <taxon>Bacteria</taxon>
        <taxon>Pseudomonadati</taxon>
        <taxon>Pseudomonadota</taxon>
        <taxon>Betaproteobacteria</taxon>
        <taxon>Burkholderiales</taxon>
        <taxon>Burkholderiaceae</taxon>
        <taxon>Caballeronia</taxon>
    </lineage>
</organism>
<keyword evidence="2" id="KW-0732">Signal</keyword>
<protein>
    <submittedName>
        <fullName evidence="3">Uncharacterized protein</fullName>
    </submittedName>
</protein>
<evidence type="ECO:0000313" key="4">
    <source>
        <dbReference type="Proteomes" id="UP000054870"/>
    </source>
</evidence>
<dbReference type="Proteomes" id="UP000054870">
    <property type="component" value="Unassembled WGS sequence"/>
</dbReference>
<proteinExistence type="predicted"/>
<comment type="caution">
    <text evidence="3">The sequence shown here is derived from an EMBL/GenBank/DDBJ whole genome shotgun (WGS) entry which is preliminary data.</text>
</comment>
<keyword evidence="4" id="KW-1185">Reference proteome</keyword>
<dbReference type="RefSeq" id="WP_061128554.1">
    <property type="nucleotide sequence ID" value="NZ_FCOF02000083.1"/>
</dbReference>
<feature type="signal peptide" evidence="2">
    <location>
        <begin position="1"/>
        <end position="27"/>
    </location>
</feature>
<name>A0A158DMY0_9BURK</name>
<evidence type="ECO:0000256" key="2">
    <source>
        <dbReference type="SAM" id="SignalP"/>
    </source>
</evidence>
<sequence>MRVKTVFSVVSALVAFTLTGATSYAQGGNTTANDSAASAPKHSPSQTKPHKAKKVPNAKAAADSVSPGGTDDAKGGQ</sequence>
<dbReference type="AlphaFoldDB" id="A0A158DMY0"/>
<feature type="compositionally biased region" description="Polar residues" evidence="1">
    <location>
        <begin position="23"/>
        <end position="36"/>
    </location>
</feature>
<evidence type="ECO:0000256" key="1">
    <source>
        <dbReference type="SAM" id="MobiDB-lite"/>
    </source>
</evidence>